<sequence>MGQEACKTVSDTQITQQIVDIESTTMGEVNLINVWLPIPSSVSKGIQLHCPWGRQVSTRTHGMLTPKPSF</sequence>
<protein>
    <submittedName>
        <fullName evidence="1">Uncharacterized protein</fullName>
    </submittedName>
</protein>
<dbReference type="Proteomes" id="UP001062846">
    <property type="component" value="Chromosome 1"/>
</dbReference>
<gene>
    <name evidence="1" type="ORF">RHMOL_Rhmol01G0033900</name>
</gene>
<reference evidence="1" key="1">
    <citation type="submission" date="2022-02" db="EMBL/GenBank/DDBJ databases">
        <title>Plant Genome Project.</title>
        <authorList>
            <person name="Zhang R.-G."/>
        </authorList>
    </citation>
    <scope>NUCLEOTIDE SEQUENCE</scope>
    <source>
        <strain evidence="1">AT1</strain>
    </source>
</reference>
<accession>A0ACC0PXN9</accession>
<proteinExistence type="predicted"/>
<comment type="caution">
    <text evidence="1">The sequence shown here is derived from an EMBL/GenBank/DDBJ whole genome shotgun (WGS) entry which is preliminary data.</text>
</comment>
<name>A0ACC0PXN9_RHOML</name>
<keyword evidence="2" id="KW-1185">Reference proteome</keyword>
<evidence type="ECO:0000313" key="1">
    <source>
        <dbReference type="EMBL" id="KAI8570440.1"/>
    </source>
</evidence>
<organism evidence="1 2">
    <name type="scientific">Rhododendron molle</name>
    <name type="common">Chinese azalea</name>
    <name type="synonym">Azalea mollis</name>
    <dbReference type="NCBI Taxonomy" id="49168"/>
    <lineage>
        <taxon>Eukaryota</taxon>
        <taxon>Viridiplantae</taxon>
        <taxon>Streptophyta</taxon>
        <taxon>Embryophyta</taxon>
        <taxon>Tracheophyta</taxon>
        <taxon>Spermatophyta</taxon>
        <taxon>Magnoliopsida</taxon>
        <taxon>eudicotyledons</taxon>
        <taxon>Gunneridae</taxon>
        <taxon>Pentapetalae</taxon>
        <taxon>asterids</taxon>
        <taxon>Ericales</taxon>
        <taxon>Ericaceae</taxon>
        <taxon>Ericoideae</taxon>
        <taxon>Rhodoreae</taxon>
        <taxon>Rhododendron</taxon>
    </lineage>
</organism>
<dbReference type="EMBL" id="CM046388">
    <property type="protein sequence ID" value="KAI8570440.1"/>
    <property type="molecule type" value="Genomic_DNA"/>
</dbReference>
<evidence type="ECO:0000313" key="2">
    <source>
        <dbReference type="Proteomes" id="UP001062846"/>
    </source>
</evidence>